<feature type="compositionally biased region" description="Gly residues" evidence="7">
    <location>
        <begin position="152"/>
        <end position="162"/>
    </location>
</feature>
<dbReference type="OrthoDB" id="9805770at2"/>
<evidence type="ECO:0000256" key="2">
    <source>
        <dbReference type="ARBA" id="ARBA00007317"/>
    </source>
</evidence>
<keyword evidence="5 6" id="KW-0012">Acyltransferase</keyword>
<dbReference type="SUPFAM" id="SSF52777">
    <property type="entry name" value="CoA-dependent acyltransferases"/>
    <property type="match status" value="1"/>
</dbReference>
<evidence type="ECO:0000313" key="10">
    <source>
        <dbReference type="EMBL" id="AIF39974.1"/>
    </source>
</evidence>
<evidence type="ECO:0000256" key="7">
    <source>
        <dbReference type="SAM" id="MobiDB-lite"/>
    </source>
</evidence>
<dbReference type="Proteomes" id="UP000027986">
    <property type="component" value="Chromosome"/>
</dbReference>
<dbReference type="HOGENOM" id="CLU_016733_10_0_11"/>
<dbReference type="eggNOG" id="COG0508">
    <property type="taxonomic scope" value="Bacteria"/>
</dbReference>
<comment type="cofactor">
    <cofactor evidence="1 6">
        <name>(R)-lipoate</name>
        <dbReference type="ChEBI" id="CHEBI:83088"/>
    </cofactor>
</comment>
<dbReference type="PROSITE" id="PS50968">
    <property type="entry name" value="BIOTINYL_LIPOYL"/>
    <property type="match status" value="1"/>
</dbReference>
<dbReference type="AlphaFoldDB" id="A0A075JDF7"/>
<evidence type="ECO:0000256" key="6">
    <source>
        <dbReference type="RuleBase" id="RU003423"/>
    </source>
</evidence>
<dbReference type="GO" id="GO:0005737">
    <property type="term" value="C:cytoplasm"/>
    <property type="evidence" value="ECO:0007669"/>
    <property type="project" value="TreeGrafter"/>
</dbReference>
<protein>
    <recommendedName>
        <fullName evidence="6">Dihydrolipoamide acetyltransferase component of pyruvate dehydrogenase complex</fullName>
        <ecNumber evidence="6">2.3.1.-</ecNumber>
    </recommendedName>
</protein>
<dbReference type="FunFam" id="3.30.559.10:FF:000007">
    <property type="entry name" value="Dihydrolipoamide acetyltransferase component of pyruvate dehydrogenase complex"/>
    <property type="match status" value="1"/>
</dbReference>
<dbReference type="Gene3D" id="4.10.320.10">
    <property type="entry name" value="E3-binding domain"/>
    <property type="match status" value="1"/>
</dbReference>
<name>A0A075JDF7_9MICO</name>
<dbReference type="PANTHER" id="PTHR43178">
    <property type="entry name" value="DIHYDROLIPOAMIDE ACETYLTRANSFERASE COMPONENT OF PYRUVATE DEHYDROGENASE COMPLEX"/>
    <property type="match status" value="1"/>
</dbReference>
<comment type="similarity">
    <text evidence="2 6">Belongs to the 2-oxoacid dehydrogenase family.</text>
</comment>
<feature type="compositionally biased region" description="Basic and acidic residues" evidence="7">
    <location>
        <begin position="183"/>
        <end position="198"/>
    </location>
</feature>
<feature type="compositionally biased region" description="Low complexity" evidence="7">
    <location>
        <begin position="204"/>
        <end position="235"/>
    </location>
</feature>
<dbReference type="SUPFAM" id="SSF51230">
    <property type="entry name" value="Single hybrid motif"/>
    <property type="match status" value="1"/>
</dbReference>
<dbReference type="Pfam" id="PF00198">
    <property type="entry name" value="2-oxoacid_dh"/>
    <property type="match status" value="1"/>
</dbReference>
<dbReference type="EMBL" id="CP008889">
    <property type="protein sequence ID" value="AIF39974.1"/>
    <property type="molecule type" value="Genomic_DNA"/>
</dbReference>
<dbReference type="InterPro" id="IPR000089">
    <property type="entry name" value="Biotin_lipoyl"/>
</dbReference>
<dbReference type="KEGG" id="dni:HX89_02120"/>
<keyword evidence="11" id="KW-1185">Reference proteome</keyword>
<evidence type="ECO:0000259" key="9">
    <source>
        <dbReference type="PROSITE" id="PS51826"/>
    </source>
</evidence>
<evidence type="ECO:0000256" key="3">
    <source>
        <dbReference type="ARBA" id="ARBA00022679"/>
    </source>
</evidence>
<sequence>MAIQEFTLPDPGEGLVEAEIVTWHVTAGDTVDVNQVVLEIETAKSLVELPIPWAGTVASILVPEGETVEVGTPIVTIDVGDDTAPADDGAAGAANDASGAADGGEVAAEMQTAADVAPAETGESDDEPQQKTLVGYGPTPSSSTRRARRGRGAGGGASGGGTLAAPATRGFAKQQGVDIDTVEPSRDDGVVTRDDVKKAGGSNAPAAMSTPSVASSAPPAPSADTVAKAAASAPSVRPDKPTAAAPAPAGLSDERIPIKGVRKVTAQAMVSSAFTAPHVTEFLTVDMTRTMEFVRELQGMRELKDIKVTPLLVVAKACLIAMQREPMMNALWDDANGEIVMRSEVNLGIAAATDRGLLVPNVKDAGRFGLGDLGREIAKLVEIARHGKPSPAILNGGTFTISNIGVFGVDSGTPIIKPGESGILAIGTVRPMPWVVENERGEQEMVIRQIAQLSLSFDHRIIDGDVGSRYLSTVGQILENPAKAMLWG</sequence>
<keyword evidence="4 6" id="KW-0450">Lipoyl</keyword>
<dbReference type="PANTHER" id="PTHR43178:SF5">
    <property type="entry name" value="LIPOAMIDE ACYLTRANSFERASE COMPONENT OF BRANCHED-CHAIN ALPHA-KETO ACID DEHYDROGENASE COMPLEX, MITOCHONDRIAL"/>
    <property type="match status" value="1"/>
</dbReference>
<dbReference type="GeneID" id="41840036"/>
<dbReference type="InterPro" id="IPR001078">
    <property type="entry name" value="2-oxoacid_DH_actylTfrase"/>
</dbReference>
<dbReference type="Gene3D" id="3.30.559.10">
    <property type="entry name" value="Chloramphenicol acetyltransferase-like domain"/>
    <property type="match status" value="1"/>
</dbReference>
<organism evidence="10 11">
    <name type="scientific">Dermacoccus nishinomiyaensis</name>
    <dbReference type="NCBI Taxonomy" id="1274"/>
    <lineage>
        <taxon>Bacteria</taxon>
        <taxon>Bacillati</taxon>
        <taxon>Actinomycetota</taxon>
        <taxon>Actinomycetes</taxon>
        <taxon>Micrococcales</taxon>
        <taxon>Dermacoccaceae</taxon>
        <taxon>Dermacoccus</taxon>
    </lineage>
</organism>
<dbReference type="Pfam" id="PF00364">
    <property type="entry name" value="Biotin_lipoyl"/>
    <property type="match status" value="1"/>
</dbReference>
<dbReference type="EC" id="2.3.1.-" evidence="6"/>
<evidence type="ECO:0000256" key="4">
    <source>
        <dbReference type="ARBA" id="ARBA00022823"/>
    </source>
</evidence>
<dbReference type="InterPro" id="IPR036625">
    <property type="entry name" value="E3-bd_dom_sf"/>
</dbReference>
<dbReference type="InterPro" id="IPR023213">
    <property type="entry name" value="CAT-like_dom_sf"/>
</dbReference>
<gene>
    <name evidence="10" type="ORF">HX89_02120</name>
</gene>
<feature type="domain" description="Peripheral subunit-binding (PSBD)" evidence="9">
    <location>
        <begin position="163"/>
        <end position="200"/>
    </location>
</feature>
<keyword evidence="3 6" id="KW-0808">Transferase</keyword>
<reference evidence="10 11" key="1">
    <citation type="submission" date="2014-07" db="EMBL/GenBank/DDBJ databases">
        <title>Genome Sequencing of Dermacoccus nishinomiyaensis.</title>
        <authorList>
            <person name="Hong K.W."/>
            <person name="Chan K.G."/>
        </authorList>
    </citation>
    <scope>NUCLEOTIDE SEQUENCE [LARGE SCALE GENOMIC DNA]</scope>
    <source>
        <strain evidence="10 11">M25</strain>
    </source>
</reference>
<proteinExistence type="inferred from homology"/>
<feature type="domain" description="Lipoyl-binding" evidence="8">
    <location>
        <begin position="3"/>
        <end position="78"/>
    </location>
</feature>
<evidence type="ECO:0000259" key="8">
    <source>
        <dbReference type="PROSITE" id="PS50968"/>
    </source>
</evidence>
<dbReference type="InterPro" id="IPR011053">
    <property type="entry name" value="Single_hybrid_motif"/>
</dbReference>
<accession>A0A075JDF7</accession>
<dbReference type="CDD" id="cd06849">
    <property type="entry name" value="lipoyl_domain"/>
    <property type="match status" value="1"/>
</dbReference>
<dbReference type="Gene3D" id="2.40.50.100">
    <property type="match status" value="1"/>
</dbReference>
<dbReference type="InterPro" id="IPR050743">
    <property type="entry name" value="2-oxoacid_DH_E2_comp"/>
</dbReference>
<feature type="compositionally biased region" description="Low complexity" evidence="7">
    <location>
        <begin position="86"/>
        <end position="104"/>
    </location>
</feature>
<dbReference type="GO" id="GO:0031405">
    <property type="term" value="F:lipoic acid binding"/>
    <property type="evidence" value="ECO:0007669"/>
    <property type="project" value="TreeGrafter"/>
</dbReference>
<evidence type="ECO:0000256" key="5">
    <source>
        <dbReference type="ARBA" id="ARBA00023315"/>
    </source>
</evidence>
<dbReference type="PROSITE" id="PS51826">
    <property type="entry name" value="PSBD"/>
    <property type="match status" value="1"/>
</dbReference>
<evidence type="ECO:0000313" key="11">
    <source>
        <dbReference type="Proteomes" id="UP000027986"/>
    </source>
</evidence>
<dbReference type="InterPro" id="IPR004167">
    <property type="entry name" value="PSBD"/>
</dbReference>
<dbReference type="RefSeq" id="WP_038566672.1">
    <property type="nucleotide sequence ID" value="NZ_CP008889.1"/>
</dbReference>
<dbReference type="SUPFAM" id="SSF47005">
    <property type="entry name" value="Peripheral subunit-binding domain of 2-oxo acid dehydrogenase complex"/>
    <property type="match status" value="1"/>
</dbReference>
<dbReference type="Pfam" id="PF02817">
    <property type="entry name" value="E3_binding"/>
    <property type="match status" value="1"/>
</dbReference>
<evidence type="ECO:0000256" key="1">
    <source>
        <dbReference type="ARBA" id="ARBA00001938"/>
    </source>
</evidence>
<feature type="region of interest" description="Disordered" evidence="7">
    <location>
        <begin position="80"/>
        <end position="251"/>
    </location>
</feature>
<dbReference type="GO" id="GO:0016407">
    <property type="term" value="F:acetyltransferase activity"/>
    <property type="evidence" value="ECO:0007669"/>
    <property type="project" value="TreeGrafter"/>
</dbReference>